<dbReference type="CDD" id="cd07323">
    <property type="entry name" value="LAM"/>
    <property type="match status" value="1"/>
</dbReference>
<sequence length="918" mass="101293">MMVVMILVVAGACAANLGELKQEAIAARDEAEELWGHGDRGRAVATLESISARWSGVERAARSAESDAMADLLETAQFSVAMARATLGSLLLEKDPKRAIEVLGPTCPTLWFFSRRASPGDEHVRGEVGWVRCYGDLVAAHRKRGEVMAARVIERDVVTHSTRWLREKRDLKASKAVDGRSKRRRVHELRSRWPFETPRLRSPRSATKPPRNASRAARNERRVRTLVYLSRISSLSRGERAVTARDFTRATTKAREVRRDLDAIAEAFCDASSDALHRARVLKLLRDAAAAATKDVLPEDQPSREEEEEEEDVEEVARWKAGVALAAMLRASQEKTAPTNWSDASTLEVALDALVSPQQQQQQQHKSSTTTTTTTTKPFGRAFAQHVAAEAAEYVEVASGVHQHGWPWLQRELTNLEDRARRLQLAIAPAAGPPPGFVGRHDILLVFNALRARAFKRSADPPPPPQQPKRYNNPIKPVEVTSADEVTTVRSAALVAFGVVALSAVHGTALLREQHRKDNDGYARRKPKRSLAESFRAAIAHLCLAVAVCALAFWNRIKKTLPPVKDDAEQLVAALDALLTVLRRPPKKQQPSKQHPPSSRVRKVSTDDDENHPREEEEEEEKEEPPKEEEEDPAPADTYVVSEEDSSSSVHDDASRDSSPPPEFADEWQPVPKGGRVAAGPRILATKQQQQQQDAPPREAANNVGVSKPPPKKVVEPNKQQPAAAAAAKPPQQSPRAAFKPQRKKPPAPKSPRAANWSSKDRSKRQKQEAQAWGVFAPIPAAVVDPSRAASPESAVSDRLSLEDAIRNQVEYYFSVSNLCKDLYLRTHCMDSCGFVTLGHISCFKRVRALTDDLNVVRNALKLSSKLEFFDAKRPEDCKVRTIDQPERWVPVVVINNANVPPLIDPDATPASAAAAAT</sequence>
<dbReference type="AlphaFoldDB" id="A0AAD7XQP6"/>
<feature type="region of interest" description="Disordered" evidence="3">
    <location>
        <begin position="584"/>
        <end position="771"/>
    </location>
</feature>
<dbReference type="InterPro" id="IPR006630">
    <property type="entry name" value="La_HTH"/>
</dbReference>
<feature type="transmembrane region" description="Helical" evidence="4">
    <location>
        <begin position="531"/>
        <end position="554"/>
    </location>
</feature>
<feature type="compositionally biased region" description="Acidic residues" evidence="3">
    <location>
        <begin position="305"/>
        <end position="314"/>
    </location>
</feature>
<keyword evidence="4" id="KW-0812">Transmembrane</keyword>
<reference evidence="6" key="1">
    <citation type="submission" date="2023-01" db="EMBL/GenBank/DDBJ databases">
        <title>Metagenome sequencing of chrysophaentin producing Chrysophaeum taylorii.</title>
        <authorList>
            <person name="Davison J."/>
            <person name="Bewley C."/>
        </authorList>
    </citation>
    <scope>NUCLEOTIDE SEQUENCE</scope>
    <source>
        <strain evidence="6">NIES-1699</strain>
    </source>
</reference>
<keyword evidence="4" id="KW-0472">Membrane</keyword>
<dbReference type="SMART" id="SM00715">
    <property type="entry name" value="LA"/>
    <property type="match status" value="1"/>
</dbReference>
<dbReference type="GO" id="GO:0003723">
    <property type="term" value="F:RNA binding"/>
    <property type="evidence" value="ECO:0007669"/>
    <property type="project" value="UniProtKB-UniRule"/>
</dbReference>
<proteinExistence type="predicted"/>
<dbReference type="PANTHER" id="PTHR22792:SF132">
    <property type="entry name" value="LA-RELATED PROTEIN 1"/>
    <property type="match status" value="1"/>
</dbReference>
<dbReference type="PROSITE" id="PS50961">
    <property type="entry name" value="HTH_LA"/>
    <property type="match status" value="1"/>
</dbReference>
<feature type="region of interest" description="Disordered" evidence="3">
    <location>
        <begin position="197"/>
        <end position="219"/>
    </location>
</feature>
<feature type="transmembrane region" description="Helical" evidence="4">
    <location>
        <begin position="492"/>
        <end position="511"/>
    </location>
</feature>
<organism evidence="6 7">
    <name type="scientific">Chrysophaeum taylorii</name>
    <dbReference type="NCBI Taxonomy" id="2483200"/>
    <lineage>
        <taxon>Eukaryota</taxon>
        <taxon>Sar</taxon>
        <taxon>Stramenopiles</taxon>
        <taxon>Ochrophyta</taxon>
        <taxon>Pelagophyceae</taxon>
        <taxon>Pelagomonadales</taxon>
        <taxon>Pelagomonadaceae</taxon>
        <taxon>Chrysophaeum</taxon>
    </lineage>
</organism>
<feature type="compositionally biased region" description="Low complexity" evidence="3">
    <location>
        <begin position="584"/>
        <end position="599"/>
    </location>
</feature>
<comment type="caution">
    <text evidence="6">The sequence shown here is derived from an EMBL/GenBank/DDBJ whole genome shotgun (WGS) entry which is preliminary data.</text>
</comment>
<dbReference type="EMBL" id="JAQMWT010000315">
    <property type="protein sequence ID" value="KAJ8605448.1"/>
    <property type="molecule type" value="Genomic_DNA"/>
</dbReference>
<keyword evidence="4" id="KW-1133">Transmembrane helix</keyword>
<evidence type="ECO:0000256" key="2">
    <source>
        <dbReference type="PROSITE-ProRule" id="PRU00332"/>
    </source>
</evidence>
<dbReference type="InterPro" id="IPR045180">
    <property type="entry name" value="La_dom_prot"/>
</dbReference>
<name>A0AAD7XQP6_9STRA</name>
<feature type="compositionally biased region" description="Acidic residues" evidence="3">
    <location>
        <begin position="616"/>
        <end position="634"/>
    </location>
</feature>
<gene>
    <name evidence="6" type="ORF">CTAYLR_003334</name>
</gene>
<evidence type="ECO:0000256" key="4">
    <source>
        <dbReference type="SAM" id="Phobius"/>
    </source>
</evidence>
<evidence type="ECO:0000313" key="7">
    <source>
        <dbReference type="Proteomes" id="UP001230188"/>
    </source>
</evidence>
<feature type="region of interest" description="Disordered" evidence="3">
    <location>
        <begin position="456"/>
        <end position="475"/>
    </location>
</feature>
<feature type="region of interest" description="Disordered" evidence="3">
    <location>
        <begin position="294"/>
        <end position="314"/>
    </location>
</feature>
<feature type="compositionally biased region" description="Low complexity" evidence="3">
    <location>
        <begin position="358"/>
        <end position="376"/>
    </location>
</feature>
<evidence type="ECO:0000259" key="5">
    <source>
        <dbReference type="PROSITE" id="PS50961"/>
    </source>
</evidence>
<feature type="region of interest" description="Disordered" evidence="3">
    <location>
        <begin position="356"/>
        <end position="376"/>
    </location>
</feature>
<evidence type="ECO:0000256" key="1">
    <source>
        <dbReference type="ARBA" id="ARBA00022884"/>
    </source>
</evidence>
<dbReference type="PANTHER" id="PTHR22792">
    <property type="entry name" value="LUPUS LA PROTEIN-RELATED"/>
    <property type="match status" value="1"/>
</dbReference>
<dbReference type="Pfam" id="PF05383">
    <property type="entry name" value="La"/>
    <property type="match status" value="1"/>
</dbReference>
<feature type="domain" description="HTH La-type RNA-binding" evidence="5">
    <location>
        <begin position="796"/>
        <end position="887"/>
    </location>
</feature>
<keyword evidence="7" id="KW-1185">Reference proteome</keyword>
<keyword evidence="1 2" id="KW-0694">RNA-binding</keyword>
<dbReference type="SUPFAM" id="SSF46785">
    <property type="entry name" value="Winged helix' DNA-binding domain"/>
    <property type="match status" value="1"/>
</dbReference>
<dbReference type="GO" id="GO:0005737">
    <property type="term" value="C:cytoplasm"/>
    <property type="evidence" value="ECO:0007669"/>
    <property type="project" value="UniProtKB-ARBA"/>
</dbReference>
<feature type="compositionally biased region" description="Low complexity" evidence="3">
    <location>
        <begin position="717"/>
        <end position="740"/>
    </location>
</feature>
<evidence type="ECO:0000313" key="6">
    <source>
        <dbReference type="EMBL" id="KAJ8605448.1"/>
    </source>
</evidence>
<accession>A0AAD7XQP6</accession>
<dbReference type="Gene3D" id="1.10.10.10">
    <property type="entry name" value="Winged helix-like DNA-binding domain superfamily/Winged helix DNA-binding domain"/>
    <property type="match status" value="1"/>
</dbReference>
<dbReference type="InterPro" id="IPR036390">
    <property type="entry name" value="WH_DNA-bd_sf"/>
</dbReference>
<dbReference type="InterPro" id="IPR036388">
    <property type="entry name" value="WH-like_DNA-bd_sf"/>
</dbReference>
<protein>
    <recommendedName>
        <fullName evidence="5">HTH La-type RNA-binding domain-containing protein</fullName>
    </recommendedName>
</protein>
<dbReference type="Proteomes" id="UP001230188">
    <property type="component" value="Unassembled WGS sequence"/>
</dbReference>
<evidence type="ECO:0000256" key="3">
    <source>
        <dbReference type="SAM" id="MobiDB-lite"/>
    </source>
</evidence>